<evidence type="ECO:0000259" key="1">
    <source>
        <dbReference type="PROSITE" id="PS50878"/>
    </source>
</evidence>
<keyword evidence="2" id="KW-0808">Transferase</keyword>
<sequence>MIHLTSIYNAILCTEYIPKQWKRAQLIMLLKPGKLPDHVTSYRQMSLFPSLSKLFEELFLKRLKPIIEARQLIPEYQFGFRNKYSTTEQVHRVINVINKALEVKKYCCGAFLDVAQAFDKVWHS</sequence>
<organism evidence="2">
    <name type="scientific">Sipha flava</name>
    <name type="common">yellow sugarcane aphid</name>
    <dbReference type="NCBI Taxonomy" id="143950"/>
    <lineage>
        <taxon>Eukaryota</taxon>
        <taxon>Metazoa</taxon>
        <taxon>Ecdysozoa</taxon>
        <taxon>Arthropoda</taxon>
        <taxon>Hexapoda</taxon>
        <taxon>Insecta</taxon>
        <taxon>Pterygota</taxon>
        <taxon>Neoptera</taxon>
        <taxon>Paraneoptera</taxon>
        <taxon>Hemiptera</taxon>
        <taxon>Sternorrhyncha</taxon>
        <taxon>Aphidomorpha</taxon>
        <taxon>Aphidoidea</taxon>
        <taxon>Aphididae</taxon>
        <taxon>Sipha</taxon>
    </lineage>
</organism>
<keyword evidence="2" id="KW-0695">RNA-directed DNA polymerase</keyword>
<dbReference type="PANTHER" id="PTHR19446">
    <property type="entry name" value="REVERSE TRANSCRIPTASES"/>
    <property type="match status" value="1"/>
</dbReference>
<keyword evidence="2" id="KW-0548">Nucleotidyltransferase</keyword>
<accession>A0A2S2R8U8</accession>
<dbReference type="AlphaFoldDB" id="A0A2S2R8U8"/>
<gene>
    <name evidence="2" type="primary">pol_167</name>
    <name evidence="2" type="ORF">g.66361</name>
</gene>
<protein>
    <submittedName>
        <fullName evidence="2">RNA-directed DNA polymerase from mobile element jockey</fullName>
    </submittedName>
</protein>
<dbReference type="EMBL" id="GGMS01017212">
    <property type="protein sequence ID" value="MBY86415.1"/>
    <property type="molecule type" value="Transcribed_RNA"/>
</dbReference>
<reference evidence="2" key="1">
    <citation type="submission" date="2018-04" db="EMBL/GenBank/DDBJ databases">
        <title>Transcriptome assembly of Sipha flava.</title>
        <authorList>
            <person name="Scully E.D."/>
            <person name="Geib S.M."/>
            <person name="Palmer N.A."/>
            <person name="Koch K."/>
            <person name="Bradshaw J."/>
            <person name="Heng-Moss T."/>
            <person name="Sarath G."/>
        </authorList>
    </citation>
    <scope>NUCLEOTIDE SEQUENCE</scope>
</reference>
<name>A0A2S2R8U8_9HEMI</name>
<feature type="domain" description="Reverse transcriptase" evidence="1">
    <location>
        <begin position="10"/>
        <end position="124"/>
    </location>
</feature>
<dbReference type="GO" id="GO:0003964">
    <property type="term" value="F:RNA-directed DNA polymerase activity"/>
    <property type="evidence" value="ECO:0007669"/>
    <property type="project" value="UniProtKB-KW"/>
</dbReference>
<dbReference type="PROSITE" id="PS50878">
    <property type="entry name" value="RT_POL"/>
    <property type="match status" value="1"/>
</dbReference>
<dbReference type="Pfam" id="PF00078">
    <property type="entry name" value="RVT_1"/>
    <property type="match status" value="1"/>
</dbReference>
<proteinExistence type="predicted"/>
<dbReference type="InterPro" id="IPR000477">
    <property type="entry name" value="RT_dom"/>
</dbReference>
<evidence type="ECO:0000313" key="2">
    <source>
        <dbReference type="EMBL" id="MBY86415.1"/>
    </source>
</evidence>